<feature type="region of interest" description="Disordered" evidence="1">
    <location>
        <begin position="1"/>
        <end position="27"/>
    </location>
</feature>
<name>A0A8J7HV70_9NOST</name>
<dbReference type="AlphaFoldDB" id="A0A8J7HV70"/>
<sequence length="45" mass="4890">MFINTTPVAPPRSADAHGEALQDSPDEVSSFRACHSILNKPILVR</sequence>
<comment type="caution">
    <text evidence="2">The sequence shown here is derived from an EMBL/GenBank/DDBJ whole genome shotgun (WGS) entry which is preliminary data.</text>
</comment>
<keyword evidence="3" id="KW-1185">Reference proteome</keyword>
<accession>A0A8J7HV70</accession>
<reference evidence="2 3" key="1">
    <citation type="journal article" date="2021" name="Int. J. Syst. Evol. Microbiol.">
        <title>Amazonocrinis nigriterrae gen. nov., sp. nov., Atlanticothrix silvestris gen. nov., sp. nov. and Dendronalium phyllosphericum gen. nov., sp. nov., nostocacean cyanobacteria from Brazilian environments.</title>
        <authorList>
            <person name="Alvarenga D.O."/>
            <person name="Andreote A.P.D."/>
            <person name="Branco L.H.Z."/>
            <person name="Delbaje E."/>
            <person name="Cruz R.B."/>
            <person name="Varani A.M."/>
            <person name="Fiore M.F."/>
        </authorList>
    </citation>
    <scope>NUCLEOTIDE SEQUENCE [LARGE SCALE GENOMIC DNA]</scope>
    <source>
        <strain evidence="2 3">CENA67</strain>
    </source>
</reference>
<evidence type="ECO:0000256" key="1">
    <source>
        <dbReference type="SAM" id="MobiDB-lite"/>
    </source>
</evidence>
<evidence type="ECO:0000313" key="3">
    <source>
        <dbReference type="Proteomes" id="UP000632766"/>
    </source>
</evidence>
<gene>
    <name evidence="2" type="ORF">I8748_12130</name>
</gene>
<dbReference type="RefSeq" id="WP_198124818.1">
    <property type="nucleotide sequence ID" value="NZ_JAECZC010000017.1"/>
</dbReference>
<organism evidence="2 3">
    <name type="scientific">Amazonocrinis nigriterrae CENA67</name>
    <dbReference type="NCBI Taxonomy" id="2794033"/>
    <lineage>
        <taxon>Bacteria</taxon>
        <taxon>Bacillati</taxon>
        <taxon>Cyanobacteriota</taxon>
        <taxon>Cyanophyceae</taxon>
        <taxon>Nostocales</taxon>
        <taxon>Nostocaceae</taxon>
        <taxon>Amazonocrinis</taxon>
        <taxon>Amazonocrinis nigriterrae</taxon>
    </lineage>
</organism>
<proteinExistence type="predicted"/>
<evidence type="ECO:0000313" key="2">
    <source>
        <dbReference type="EMBL" id="MBH8562919.1"/>
    </source>
</evidence>
<protein>
    <submittedName>
        <fullName evidence="2">Uncharacterized protein</fullName>
    </submittedName>
</protein>
<dbReference type="Proteomes" id="UP000632766">
    <property type="component" value="Unassembled WGS sequence"/>
</dbReference>
<dbReference type="EMBL" id="JAECZC010000017">
    <property type="protein sequence ID" value="MBH8562919.1"/>
    <property type="molecule type" value="Genomic_DNA"/>
</dbReference>